<gene>
    <name evidence="2" type="ORF">QBC34DRAFT_420459</name>
</gene>
<sequence>MPSVKLARPRQTSMSMSMSRCEAHRAFLDDGWSRHGARVAGSLVARRIPADHCNQKKSMAAMFCAEATAVFWGPKRIDRVARSAPSVSAHTELWWSSVRSLYYRKVHLATPLVRRCLARLTDQTPDSAFAQRRGSGSSTVCAARCRYGSIPRGPRPSDQVRLPPSPRDADRRGDQQLPMLPGDSRALEPSQADPLTQQSRTRSTGSHALEGRLAEMAMTGTIPRLACSRSAPSQRLAGTPRG</sequence>
<evidence type="ECO:0000313" key="2">
    <source>
        <dbReference type="EMBL" id="KAK4455718.1"/>
    </source>
</evidence>
<organism evidence="2 3">
    <name type="scientific">Podospora aff. communis PSN243</name>
    <dbReference type="NCBI Taxonomy" id="3040156"/>
    <lineage>
        <taxon>Eukaryota</taxon>
        <taxon>Fungi</taxon>
        <taxon>Dikarya</taxon>
        <taxon>Ascomycota</taxon>
        <taxon>Pezizomycotina</taxon>
        <taxon>Sordariomycetes</taxon>
        <taxon>Sordariomycetidae</taxon>
        <taxon>Sordariales</taxon>
        <taxon>Podosporaceae</taxon>
        <taxon>Podospora</taxon>
    </lineage>
</organism>
<dbReference type="EMBL" id="MU865914">
    <property type="protein sequence ID" value="KAK4455718.1"/>
    <property type="molecule type" value="Genomic_DNA"/>
</dbReference>
<dbReference type="Proteomes" id="UP001321760">
    <property type="component" value="Unassembled WGS sequence"/>
</dbReference>
<name>A0AAV9H4Q7_9PEZI</name>
<evidence type="ECO:0000256" key="1">
    <source>
        <dbReference type="SAM" id="MobiDB-lite"/>
    </source>
</evidence>
<proteinExistence type="predicted"/>
<accession>A0AAV9H4Q7</accession>
<protein>
    <submittedName>
        <fullName evidence="2">Uncharacterized protein</fullName>
    </submittedName>
</protein>
<reference evidence="2" key="1">
    <citation type="journal article" date="2023" name="Mol. Phylogenet. Evol.">
        <title>Genome-scale phylogeny and comparative genomics of the fungal order Sordariales.</title>
        <authorList>
            <person name="Hensen N."/>
            <person name="Bonometti L."/>
            <person name="Westerberg I."/>
            <person name="Brannstrom I.O."/>
            <person name="Guillou S."/>
            <person name="Cros-Aarteil S."/>
            <person name="Calhoun S."/>
            <person name="Haridas S."/>
            <person name="Kuo A."/>
            <person name="Mondo S."/>
            <person name="Pangilinan J."/>
            <person name="Riley R."/>
            <person name="LaButti K."/>
            <person name="Andreopoulos B."/>
            <person name="Lipzen A."/>
            <person name="Chen C."/>
            <person name="Yan M."/>
            <person name="Daum C."/>
            <person name="Ng V."/>
            <person name="Clum A."/>
            <person name="Steindorff A."/>
            <person name="Ohm R.A."/>
            <person name="Martin F."/>
            <person name="Silar P."/>
            <person name="Natvig D.O."/>
            <person name="Lalanne C."/>
            <person name="Gautier V."/>
            <person name="Ament-Velasquez S.L."/>
            <person name="Kruys A."/>
            <person name="Hutchinson M.I."/>
            <person name="Powell A.J."/>
            <person name="Barry K."/>
            <person name="Miller A.N."/>
            <person name="Grigoriev I.V."/>
            <person name="Debuchy R."/>
            <person name="Gladieux P."/>
            <person name="Hiltunen Thoren M."/>
            <person name="Johannesson H."/>
        </authorList>
    </citation>
    <scope>NUCLEOTIDE SEQUENCE</scope>
    <source>
        <strain evidence="2">PSN243</strain>
    </source>
</reference>
<reference evidence="2" key="2">
    <citation type="submission" date="2023-05" db="EMBL/GenBank/DDBJ databases">
        <authorList>
            <consortium name="Lawrence Berkeley National Laboratory"/>
            <person name="Steindorff A."/>
            <person name="Hensen N."/>
            <person name="Bonometti L."/>
            <person name="Westerberg I."/>
            <person name="Brannstrom I.O."/>
            <person name="Guillou S."/>
            <person name="Cros-Aarteil S."/>
            <person name="Calhoun S."/>
            <person name="Haridas S."/>
            <person name="Kuo A."/>
            <person name="Mondo S."/>
            <person name="Pangilinan J."/>
            <person name="Riley R."/>
            <person name="Labutti K."/>
            <person name="Andreopoulos B."/>
            <person name="Lipzen A."/>
            <person name="Chen C."/>
            <person name="Yanf M."/>
            <person name="Daum C."/>
            <person name="Ng V."/>
            <person name="Clum A."/>
            <person name="Ohm R."/>
            <person name="Martin F."/>
            <person name="Silar P."/>
            <person name="Natvig D."/>
            <person name="Lalanne C."/>
            <person name="Gautier V."/>
            <person name="Ament-Velasquez S.L."/>
            <person name="Kruys A."/>
            <person name="Hutchinson M.I."/>
            <person name="Powell A.J."/>
            <person name="Barry K."/>
            <person name="Miller A.N."/>
            <person name="Grigoriev I.V."/>
            <person name="Debuchy R."/>
            <person name="Gladieux P."/>
            <person name="Thoren M.H."/>
            <person name="Johannesson H."/>
        </authorList>
    </citation>
    <scope>NUCLEOTIDE SEQUENCE</scope>
    <source>
        <strain evidence="2">PSN243</strain>
    </source>
</reference>
<comment type="caution">
    <text evidence="2">The sequence shown here is derived from an EMBL/GenBank/DDBJ whole genome shotgun (WGS) entry which is preliminary data.</text>
</comment>
<evidence type="ECO:0000313" key="3">
    <source>
        <dbReference type="Proteomes" id="UP001321760"/>
    </source>
</evidence>
<feature type="region of interest" description="Disordered" evidence="1">
    <location>
        <begin position="147"/>
        <end position="242"/>
    </location>
</feature>
<keyword evidence="3" id="KW-1185">Reference proteome</keyword>
<feature type="compositionally biased region" description="Polar residues" evidence="1">
    <location>
        <begin position="193"/>
        <end position="206"/>
    </location>
</feature>
<dbReference type="AlphaFoldDB" id="A0AAV9H4Q7"/>